<gene>
    <name evidence="1" type="ORF">M8818_002832</name>
</gene>
<comment type="caution">
    <text evidence="1">The sequence shown here is derived from an EMBL/GenBank/DDBJ whole genome shotgun (WGS) entry which is preliminary data.</text>
</comment>
<evidence type="ECO:0000313" key="1">
    <source>
        <dbReference type="EMBL" id="KAK8213530.1"/>
    </source>
</evidence>
<proteinExistence type="predicted"/>
<protein>
    <submittedName>
        <fullName evidence="1">Uncharacterized protein</fullName>
    </submittedName>
</protein>
<dbReference type="Proteomes" id="UP001320706">
    <property type="component" value="Unassembled WGS sequence"/>
</dbReference>
<organism evidence="1 2">
    <name type="scientific">Zalaria obscura</name>
    <dbReference type="NCBI Taxonomy" id="2024903"/>
    <lineage>
        <taxon>Eukaryota</taxon>
        <taxon>Fungi</taxon>
        <taxon>Dikarya</taxon>
        <taxon>Ascomycota</taxon>
        <taxon>Pezizomycotina</taxon>
        <taxon>Dothideomycetes</taxon>
        <taxon>Dothideomycetidae</taxon>
        <taxon>Dothideales</taxon>
        <taxon>Zalariaceae</taxon>
        <taxon>Zalaria</taxon>
    </lineage>
</organism>
<name>A0ACC3SHJ6_9PEZI</name>
<dbReference type="EMBL" id="JAMKPW020000011">
    <property type="protein sequence ID" value="KAK8213530.1"/>
    <property type="molecule type" value="Genomic_DNA"/>
</dbReference>
<keyword evidence="2" id="KW-1185">Reference proteome</keyword>
<accession>A0ACC3SHJ6</accession>
<reference evidence="1" key="1">
    <citation type="submission" date="2024-02" db="EMBL/GenBank/DDBJ databases">
        <title>Metagenome Assembled Genome of Zalaria obscura JY119.</title>
        <authorList>
            <person name="Vighnesh L."/>
            <person name="Jagadeeshwari U."/>
            <person name="Venkata Ramana C."/>
            <person name="Sasikala C."/>
        </authorList>
    </citation>
    <scope>NUCLEOTIDE SEQUENCE</scope>
    <source>
        <strain evidence="1">JY119</strain>
    </source>
</reference>
<evidence type="ECO:0000313" key="2">
    <source>
        <dbReference type="Proteomes" id="UP001320706"/>
    </source>
</evidence>
<sequence>MRTFVPVPAKQHGPFRSGRSLDARCAGEQPVAGQVSRRRDVALANGRAVPETSCDRGAWCQDGRDLGGCRAVVTPAANGRQPTTPLKIPPPAPLLWGSLPCQSRGATTCSIPLDS</sequence>